<keyword evidence="2" id="KW-1185">Reference proteome</keyword>
<accession>A0ACC2VDS8</accession>
<evidence type="ECO:0000313" key="1">
    <source>
        <dbReference type="EMBL" id="KAJ9097250.1"/>
    </source>
</evidence>
<comment type="caution">
    <text evidence="1">The sequence shown here is derived from an EMBL/GenBank/DDBJ whole genome shotgun (WGS) entry which is preliminary data.</text>
</comment>
<organism evidence="1 2">
    <name type="scientific">Naganishia friedmannii</name>
    <dbReference type="NCBI Taxonomy" id="89922"/>
    <lineage>
        <taxon>Eukaryota</taxon>
        <taxon>Fungi</taxon>
        <taxon>Dikarya</taxon>
        <taxon>Basidiomycota</taxon>
        <taxon>Agaricomycotina</taxon>
        <taxon>Tremellomycetes</taxon>
        <taxon>Filobasidiales</taxon>
        <taxon>Filobasidiaceae</taxon>
        <taxon>Naganishia</taxon>
    </lineage>
</organism>
<proteinExistence type="predicted"/>
<dbReference type="EMBL" id="JASBWT010000017">
    <property type="protein sequence ID" value="KAJ9097250.1"/>
    <property type="molecule type" value="Genomic_DNA"/>
</dbReference>
<gene>
    <name evidence="1" type="ORF">QFC21_004919</name>
</gene>
<reference evidence="1" key="1">
    <citation type="submission" date="2023-04" db="EMBL/GenBank/DDBJ databases">
        <title>Draft Genome sequencing of Naganishia species isolated from polar environments using Oxford Nanopore Technology.</title>
        <authorList>
            <person name="Leo P."/>
            <person name="Venkateswaran K."/>
        </authorList>
    </citation>
    <scope>NUCLEOTIDE SEQUENCE</scope>
    <source>
        <strain evidence="1">MNA-CCFEE 5423</strain>
    </source>
</reference>
<name>A0ACC2VDS8_9TREE</name>
<dbReference type="Proteomes" id="UP001227268">
    <property type="component" value="Unassembled WGS sequence"/>
</dbReference>
<sequence length="264" mass="28899">MPDITQILKETMDQAKAVHDAISDTDNANKDTKELLGNILKTVPPTPNNGTQAQAINGAAGLTKPAGGAAVPLPNTGRVSLHDAPVLREKCAFENSALLTEHEYQWSVHIVGWTMAKIAIDSGEWFAFAQGEEDKKAKEVYLDANTSALKDMYPLLAPSFDAIFEVIKNLRVETIDKVGRERDSAAAYAAYLSALPARIAELENTTAELGSKDIAGVDLHSKVVERAVKSVPKYLKSKDEHAKVKSSLAERVEVEARRVYRWHH</sequence>
<evidence type="ECO:0000313" key="2">
    <source>
        <dbReference type="Proteomes" id="UP001227268"/>
    </source>
</evidence>
<protein>
    <submittedName>
        <fullName evidence="1">Uncharacterized protein</fullName>
    </submittedName>
</protein>